<organism evidence="3 4">
    <name type="scientific">Plantactinospora soyae</name>
    <dbReference type="NCBI Taxonomy" id="1544732"/>
    <lineage>
        <taxon>Bacteria</taxon>
        <taxon>Bacillati</taxon>
        <taxon>Actinomycetota</taxon>
        <taxon>Actinomycetes</taxon>
        <taxon>Micromonosporales</taxon>
        <taxon>Micromonosporaceae</taxon>
        <taxon>Plantactinospora</taxon>
    </lineage>
</organism>
<dbReference type="InterPro" id="IPR011330">
    <property type="entry name" value="Glyco_hydro/deAcase_b/a-brl"/>
</dbReference>
<feature type="domain" description="NodB homology" evidence="2">
    <location>
        <begin position="113"/>
        <end position="296"/>
    </location>
</feature>
<evidence type="ECO:0000313" key="4">
    <source>
        <dbReference type="Proteomes" id="UP000649753"/>
    </source>
</evidence>
<dbReference type="InterPro" id="IPR050248">
    <property type="entry name" value="Polysacc_deacetylase_ArnD"/>
</dbReference>
<dbReference type="InterPro" id="IPR002509">
    <property type="entry name" value="NODB_dom"/>
</dbReference>
<feature type="compositionally biased region" description="Low complexity" evidence="1">
    <location>
        <begin position="59"/>
        <end position="80"/>
    </location>
</feature>
<gene>
    <name evidence="3" type="ORF">H4W31_002324</name>
</gene>
<dbReference type="GO" id="GO:0016810">
    <property type="term" value="F:hydrolase activity, acting on carbon-nitrogen (but not peptide) bonds"/>
    <property type="evidence" value="ECO:0007669"/>
    <property type="project" value="InterPro"/>
</dbReference>
<dbReference type="RefSeq" id="WP_225945489.1">
    <property type="nucleotide sequence ID" value="NZ_JADBEB010000001.1"/>
</dbReference>
<dbReference type="PROSITE" id="PS51677">
    <property type="entry name" value="NODB"/>
    <property type="match status" value="1"/>
</dbReference>
<protein>
    <submittedName>
        <fullName evidence="3">Peptidoglycan/xylan/chitin deacetylase (PgdA/CDA1 family)</fullName>
    </submittedName>
</protein>
<dbReference type="Pfam" id="PF01522">
    <property type="entry name" value="Polysacc_deac_1"/>
    <property type="match status" value="1"/>
</dbReference>
<feature type="compositionally biased region" description="Pro residues" evidence="1">
    <location>
        <begin position="323"/>
        <end position="337"/>
    </location>
</feature>
<feature type="region of interest" description="Disordered" evidence="1">
    <location>
        <begin position="35"/>
        <end position="107"/>
    </location>
</feature>
<dbReference type="SUPFAM" id="SSF88713">
    <property type="entry name" value="Glycoside hydrolase/deacetylase"/>
    <property type="match status" value="1"/>
</dbReference>
<reference evidence="3" key="1">
    <citation type="submission" date="2020-10" db="EMBL/GenBank/DDBJ databases">
        <title>Sequencing the genomes of 1000 actinobacteria strains.</title>
        <authorList>
            <person name="Klenk H.-P."/>
        </authorList>
    </citation>
    <scope>NUCLEOTIDE SEQUENCE</scope>
    <source>
        <strain evidence="3">DSM 46832</strain>
    </source>
</reference>
<dbReference type="EMBL" id="JADBEB010000001">
    <property type="protein sequence ID" value="MBE1486686.1"/>
    <property type="molecule type" value="Genomic_DNA"/>
</dbReference>
<evidence type="ECO:0000256" key="1">
    <source>
        <dbReference type="SAM" id="MobiDB-lite"/>
    </source>
</evidence>
<dbReference type="PANTHER" id="PTHR10587">
    <property type="entry name" value="GLYCOSYL TRANSFERASE-RELATED"/>
    <property type="match status" value="1"/>
</dbReference>
<sequence length="337" mass="34786">MATLSRTNMLVVATVVTTAILGGAYVLGHTLGSPGGPLGGTRPQSANSADPGSHTAPDTRSTIPSPTAPTSTPGPTAAWPGNEDLAPGQAYGPPQLPAERDGPFGARVTTGSQYVALTFDDGPDPRYTPQALAILRQYQVKATFCLVGGNARAYPQLVRAIAAEGHTLCNHSWAHDIGLGGRSPTAILTDLTRTNEAIRAAVPDARIAYYRQPGGNWTSSVVAAARKLGMTSLHWTVDPRDWTRPGAGNIVATVTDNVSPGAIVLLHDAGGNRQGTMNALYPMLINLSRRFGLVALPTGPPANTDPETGPPGIPRPTGTATPSGPPATAPARPPTPF</sequence>
<dbReference type="Proteomes" id="UP000649753">
    <property type="component" value="Unassembled WGS sequence"/>
</dbReference>
<dbReference type="AlphaFoldDB" id="A0A927M4K7"/>
<dbReference type="Gene3D" id="3.20.20.370">
    <property type="entry name" value="Glycoside hydrolase/deacetylase"/>
    <property type="match status" value="1"/>
</dbReference>
<evidence type="ECO:0000313" key="3">
    <source>
        <dbReference type="EMBL" id="MBE1486686.1"/>
    </source>
</evidence>
<dbReference type="GO" id="GO:0005975">
    <property type="term" value="P:carbohydrate metabolic process"/>
    <property type="evidence" value="ECO:0007669"/>
    <property type="project" value="InterPro"/>
</dbReference>
<keyword evidence="4" id="KW-1185">Reference proteome</keyword>
<name>A0A927M4K7_9ACTN</name>
<comment type="caution">
    <text evidence="3">The sequence shown here is derived from an EMBL/GenBank/DDBJ whole genome shotgun (WGS) entry which is preliminary data.</text>
</comment>
<dbReference type="CDD" id="cd10917">
    <property type="entry name" value="CE4_NodB_like_6s_7s"/>
    <property type="match status" value="1"/>
</dbReference>
<evidence type="ECO:0000259" key="2">
    <source>
        <dbReference type="PROSITE" id="PS51677"/>
    </source>
</evidence>
<accession>A0A927M4K7</accession>
<feature type="region of interest" description="Disordered" evidence="1">
    <location>
        <begin position="296"/>
        <end position="337"/>
    </location>
</feature>
<proteinExistence type="predicted"/>